<dbReference type="Gene3D" id="1.20.1250.20">
    <property type="entry name" value="MFS general substrate transporter like domains"/>
    <property type="match status" value="1"/>
</dbReference>
<keyword evidence="5" id="KW-1133">Transmembrane helix</keyword>
<organism evidence="7 8">
    <name type="scientific">Paenibacillus polymyxa</name>
    <name type="common">Bacillus polymyxa</name>
    <dbReference type="NCBI Taxonomy" id="1406"/>
    <lineage>
        <taxon>Bacteria</taxon>
        <taxon>Bacillati</taxon>
        <taxon>Bacillota</taxon>
        <taxon>Bacilli</taxon>
        <taxon>Bacillales</taxon>
        <taxon>Paenibacillaceae</taxon>
        <taxon>Paenibacillus</taxon>
    </lineage>
</organism>
<evidence type="ECO:0000256" key="1">
    <source>
        <dbReference type="ARBA" id="ARBA00004651"/>
    </source>
</evidence>
<dbReference type="InterPro" id="IPR036259">
    <property type="entry name" value="MFS_trans_sf"/>
</dbReference>
<dbReference type="PANTHER" id="PTHR43266:SF9">
    <property type="entry name" value="PERMEASE, MAJOR FACILITATOR SUPERFAMILY-RELATED"/>
    <property type="match status" value="1"/>
</dbReference>
<keyword evidence="4" id="KW-0812">Transmembrane</keyword>
<evidence type="ECO:0000313" key="7">
    <source>
        <dbReference type="EMBL" id="SUA66436.1"/>
    </source>
</evidence>
<comment type="subcellular location">
    <subcellularLocation>
        <location evidence="1">Cell membrane</location>
        <topology evidence="1">Multi-pass membrane protein</topology>
    </subcellularLocation>
</comment>
<dbReference type="RefSeq" id="WP_019686267.1">
    <property type="nucleotide sequence ID" value="NZ_CP009909.1"/>
</dbReference>
<dbReference type="PROSITE" id="PS50850">
    <property type="entry name" value="MFS"/>
    <property type="match status" value="1"/>
</dbReference>
<proteinExistence type="predicted"/>
<reference evidence="7 8" key="1">
    <citation type="submission" date="2018-06" db="EMBL/GenBank/DDBJ databases">
        <authorList>
            <consortium name="Pathogen Informatics"/>
            <person name="Doyle S."/>
        </authorList>
    </citation>
    <scope>NUCLEOTIDE SEQUENCE [LARGE SCALE GENOMIC DNA]</scope>
    <source>
        <strain evidence="7 8">NCTC10343</strain>
    </source>
</reference>
<keyword evidence="6" id="KW-0472">Membrane</keyword>
<evidence type="ECO:0000256" key="5">
    <source>
        <dbReference type="ARBA" id="ARBA00022989"/>
    </source>
</evidence>
<protein>
    <submittedName>
        <fullName evidence="7">Uncharacterized MFS-type transporter ykuC</fullName>
    </submittedName>
</protein>
<dbReference type="InterPro" id="IPR020846">
    <property type="entry name" value="MFS_dom"/>
</dbReference>
<dbReference type="GO" id="GO:0005886">
    <property type="term" value="C:plasma membrane"/>
    <property type="evidence" value="ECO:0007669"/>
    <property type="project" value="UniProtKB-SubCell"/>
</dbReference>
<dbReference type="GeneID" id="93349800"/>
<dbReference type="GO" id="GO:0022857">
    <property type="term" value="F:transmembrane transporter activity"/>
    <property type="evidence" value="ECO:0007669"/>
    <property type="project" value="InterPro"/>
</dbReference>
<accession>A0A0F6EWA3</accession>
<dbReference type="EMBL" id="UGSC01000001">
    <property type="protein sequence ID" value="SUA66436.1"/>
    <property type="molecule type" value="Genomic_DNA"/>
</dbReference>
<name>A0A0F6EWA3_PAEPO</name>
<evidence type="ECO:0000256" key="3">
    <source>
        <dbReference type="ARBA" id="ARBA00022475"/>
    </source>
</evidence>
<dbReference type="Pfam" id="PF07690">
    <property type="entry name" value="MFS_1"/>
    <property type="match status" value="1"/>
</dbReference>
<evidence type="ECO:0000313" key="8">
    <source>
        <dbReference type="Proteomes" id="UP000254400"/>
    </source>
</evidence>
<keyword evidence="2" id="KW-0813">Transport</keyword>
<keyword evidence="3" id="KW-1003">Cell membrane</keyword>
<dbReference type="InterPro" id="IPR011701">
    <property type="entry name" value="MFS"/>
</dbReference>
<dbReference type="CDD" id="cd06173">
    <property type="entry name" value="MFS_MefA_like"/>
    <property type="match status" value="1"/>
</dbReference>
<dbReference type="PANTHER" id="PTHR43266">
    <property type="entry name" value="MACROLIDE-EFFLUX PROTEIN"/>
    <property type="match status" value="1"/>
</dbReference>
<dbReference type="SUPFAM" id="SSF103473">
    <property type="entry name" value="MFS general substrate transporter"/>
    <property type="match status" value="1"/>
</dbReference>
<gene>
    <name evidence="7" type="primary">ykuC1</name>
    <name evidence="7" type="ORF">NCTC10343_00993</name>
</gene>
<dbReference type="AlphaFoldDB" id="A0A0F6EWA3"/>
<dbReference type="Proteomes" id="UP000254400">
    <property type="component" value="Unassembled WGS sequence"/>
</dbReference>
<evidence type="ECO:0000256" key="2">
    <source>
        <dbReference type="ARBA" id="ARBA00022448"/>
    </source>
</evidence>
<sequence length="435" mass="48230">MNQPKEFSFYARRNLFIFSVTRLISELGSSIFKFALSLYILDITGSATVFSMVLGLSILPGVFVNIFAGVVIDRSNKKKVLVITEILSGIALLIFLPIFLLDSTNVMLLAVFSVILSLIQSFTFLTLNASIPNLVERDNVHSVNSSYQSIGAIINVLGPILGAITYRAWGLETIVMINGITFISAGLMQLWLQFRKTDEQTVSSSYLDSVKDVFAYINKQKAIMYLLVIFVGINFMLAPLVQVVLPYVTYQELQLSAQQLSVIQGAWFVGVIAGAIVVSRRKVHQFVITKIFILFQLQAILFLTWCFPLLFPSTSGSLIQMTFIFIMILAVTGFFNSMSNVPMISYVQLYTPEHIRAGVFGVISSITMLATPLGIGLYGILLDRIHWVYLPLASGIVALVMGIMAHKNKALRNFFSQNAEPVLNSVGEKERVSAL</sequence>
<evidence type="ECO:0000256" key="4">
    <source>
        <dbReference type="ARBA" id="ARBA00022692"/>
    </source>
</evidence>
<evidence type="ECO:0000256" key="6">
    <source>
        <dbReference type="ARBA" id="ARBA00023136"/>
    </source>
</evidence>